<feature type="domain" description="Response regulatory" evidence="15">
    <location>
        <begin position="438"/>
        <end position="554"/>
    </location>
</feature>
<keyword evidence="9 17" id="KW-0418">Kinase</keyword>
<evidence type="ECO:0000259" key="14">
    <source>
        <dbReference type="PROSITE" id="PS50109"/>
    </source>
</evidence>
<accession>E6PQJ5</accession>
<dbReference type="Pfam" id="PF02518">
    <property type="entry name" value="HATPase_c"/>
    <property type="match status" value="1"/>
</dbReference>
<evidence type="ECO:0000256" key="7">
    <source>
        <dbReference type="ARBA" id="ARBA00022679"/>
    </source>
</evidence>
<keyword evidence="6" id="KW-0597">Phosphoprotein</keyword>
<dbReference type="CDD" id="cd00082">
    <property type="entry name" value="HisKA"/>
    <property type="match status" value="1"/>
</dbReference>
<dbReference type="EC" id="2.7.13.3" evidence="3"/>
<evidence type="ECO:0000259" key="15">
    <source>
        <dbReference type="PROSITE" id="PS50110"/>
    </source>
</evidence>
<evidence type="ECO:0000259" key="16">
    <source>
        <dbReference type="PROSITE" id="PS50894"/>
    </source>
</evidence>
<reference evidence="17" key="1">
    <citation type="submission" date="2009-10" db="EMBL/GenBank/DDBJ databases">
        <title>Diversity of trophic interactions inside an arsenic-rich microbial ecosystem.</title>
        <authorList>
            <person name="Bertin P.N."/>
            <person name="Heinrich-Salmeron A."/>
            <person name="Pelletier E."/>
            <person name="Goulhen-Chollet F."/>
            <person name="Arsene-Ploetze F."/>
            <person name="Gallien S."/>
            <person name="Calteau A."/>
            <person name="Vallenet D."/>
            <person name="Casiot C."/>
            <person name="Chane-Woon-Ming B."/>
            <person name="Giloteaux L."/>
            <person name="Barakat M."/>
            <person name="Bonnefoy V."/>
            <person name="Bruneel O."/>
            <person name="Chandler M."/>
            <person name="Cleiss J."/>
            <person name="Duran R."/>
            <person name="Elbaz-Poulichet F."/>
            <person name="Fonknechten N."/>
            <person name="Lauga B."/>
            <person name="Mornico D."/>
            <person name="Ortet P."/>
            <person name="Schaeffer C."/>
            <person name="Siguier P."/>
            <person name="Alexander Thil Smith A."/>
            <person name="Van Dorsselaer A."/>
            <person name="Weissenbach J."/>
            <person name="Medigue C."/>
            <person name="Le Paslier D."/>
        </authorList>
    </citation>
    <scope>NUCLEOTIDE SEQUENCE</scope>
</reference>
<evidence type="ECO:0000256" key="9">
    <source>
        <dbReference type="ARBA" id="ARBA00022777"/>
    </source>
</evidence>
<dbReference type="InterPro" id="IPR003661">
    <property type="entry name" value="HisK_dim/P_dom"/>
</dbReference>
<dbReference type="GO" id="GO:0005886">
    <property type="term" value="C:plasma membrane"/>
    <property type="evidence" value="ECO:0007669"/>
    <property type="project" value="UniProtKB-SubCell"/>
</dbReference>
<dbReference type="Pfam" id="PF00512">
    <property type="entry name" value="HisKA"/>
    <property type="match status" value="1"/>
</dbReference>
<dbReference type="SUPFAM" id="SSF52172">
    <property type="entry name" value="CheY-like"/>
    <property type="match status" value="1"/>
</dbReference>
<feature type="transmembrane region" description="Helical" evidence="13">
    <location>
        <begin position="21"/>
        <end position="38"/>
    </location>
</feature>
<dbReference type="SUPFAM" id="SSF47384">
    <property type="entry name" value="Homodimeric domain of signal transducing histidine kinase"/>
    <property type="match status" value="1"/>
</dbReference>
<dbReference type="Gene3D" id="1.10.287.130">
    <property type="match status" value="1"/>
</dbReference>
<dbReference type="CDD" id="cd17546">
    <property type="entry name" value="REC_hyHK_CKI1_RcsC-like"/>
    <property type="match status" value="1"/>
</dbReference>
<dbReference type="InterPro" id="IPR001789">
    <property type="entry name" value="Sig_transdc_resp-reg_receiver"/>
</dbReference>
<feature type="domain" description="HPt" evidence="16">
    <location>
        <begin position="607"/>
        <end position="700"/>
    </location>
</feature>
<dbReference type="SUPFAM" id="SSF47226">
    <property type="entry name" value="Histidine-containing phosphotransfer domain, HPT domain"/>
    <property type="match status" value="1"/>
</dbReference>
<evidence type="ECO:0000256" key="5">
    <source>
        <dbReference type="ARBA" id="ARBA00022519"/>
    </source>
</evidence>
<organism evidence="17">
    <name type="scientific">mine drainage metagenome</name>
    <dbReference type="NCBI Taxonomy" id="410659"/>
    <lineage>
        <taxon>unclassified sequences</taxon>
        <taxon>metagenomes</taxon>
        <taxon>ecological metagenomes</taxon>
    </lineage>
</organism>
<keyword evidence="12 13" id="KW-0472">Membrane</keyword>
<dbReference type="PANTHER" id="PTHR43047">
    <property type="entry name" value="TWO-COMPONENT HISTIDINE PROTEIN KINASE"/>
    <property type="match status" value="1"/>
</dbReference>
<dbReference type="SMART" id="SM00387">
    <property type="entry name" value="HATPase_c"/>
    <property type="match status" value="1"/>
</dbReference>
<dbReference type="SMART" id="SM00388">
    <property type="entry name" value="HisKA"/>
    <property type="match status" value="1"/>
</dbReference>
<evidence type="ECO:0000256" key="3">
    <source>
        <dbReference type="ARBA" id="ARBA00012438"/>
    </source>
</evidence>
<evidence type="ECO:0000256" key="1">
    <source>
        <dbReference type="ARBA" id="ARBA00000085"/>
    </source>
</evidence>
<evidence type="ECO:0000256" key="8">
    <source>
        <dbReference type="ARBA" id="ARBA00022692"/>
    </source>
</evidence>
<dbReference type="PROSITE" id="PS50894">
    <property type="entry name" value="HPT"/>
    <property type="match status" value="1"/>
</dbReference>
<dbReference type="Pfam" id="PF00072">
    <property type="entry name" value="Response_reg"/>
    <property type="match status" value="1"/>
</dbReference>
<dbReference type="PANTHER" id="PTHR43047:SF64">
    <property type="entry name" value="HISTIDINE KINASE CONTAINING CHEY-HOMOLOGOUS RECEIVER DOMAIN AND PAS DOMAIN-RELATED"/>
    <property type="match status" value="1"/>
</dbReference>
<evidence type="ECO:0000256" key="10">
    <source>
        <dbReference type="ARBA" id="ARBA00022840"/>
    </source>
</evidence>
<dbReference type="InterPro" id="IPR008207">
    <property type="entry name" value="Sig_transdc_His_kin_Hpt_dom"/>
</dbReference>
<dbReference type="GO" id="GO:0000155">
    <property type="term" value="F:phosphorelay sensor kinase activity"/>
    <property type="evidence" value="ECO:0007669"/>
    <property type="project" value="InterPro"/>
</dbReference>
<evidence type="ECO:0000256" key="12">
    <source>
        <dbReference type="ARBA" id="ARBA00023136"/>
    </source>
</evidence>
<comment type="catalytic activity">
    <reaction evidence="1">
        <text>ATP + protein L-histidine = ADP + protein N-phospho-L-histidine.</text>
        <dbReference type="EC" id="2.7.13.3"/>
    </reaction>
</comment>
<dbReference type="InterPro" id="IPR036641">
    <property type="entry name" value="HPT_dom_sf"/>
</dbReference>
<dbReference type="InterPro" id="IPR004358">
    <property type="entry name" value="Sig_transdc_His_kin-like_C"/>
</dbReference>
<dbReference type="PROSITE" id="PS50109">
    <property type="entry name" value="HIS_KIN"/>
    <property type="match status" value="1"/>
</dbReference>
<evidence type="ECO:0000256" key="4">
    <source>
        <dbReference type="ARBA" id="ARBA00022475"/>
    </source>
</evidence>
<gene>
    <name evidence="17" type="ORF">CARN2_2672</name>
</gene>
<dbReference type="InterPro" id="IPR036890">
    <property type="entry name" value="HATPase_C_sf"/>
</dbReference>
<proteinExistence type="predicted"/>
<sequence>MEKPSIFDYATALRGQAQLRMWLAGICIAIWLCVIFTLKSPPLYVFLVAFVHLTYAVALYVMTHRGRNVWSKWLGYLTALLDPLMLTAWVIVMGQTAVLVVPLFIFTSIGYGMRTGNKAIMRTAQGASLAGLAMAPLLASYWQDHMLFWFSSLISILMIPGYVAVLMDKLNQAIVFAEHESRAKSDLLARVSHELRTPLGGISNAAELLQAEANTERPKQLAATILTLSGHLLADINDLLDQSKLTLTKIQLKANPIKLADQVDMVRASVETNARKKGIGFSSMIDPRIIDNVVGDSHWLTRLLINLAGNSVKFTEYGSVALSISLLRESPSDYLLRFSIKDSGIGIPKEFQDKIFDPFVQLGTKSLQHAEGTGLGLAISRQVVEVMGGTLRVSSDVGIGSTFWFDLRMPRISASRNGFEESSNIGDLDRKSMLERRRILIVDDNETNRYLLQEILQKEGHSVILADSGGQALDILAGSEQFDLLLLDYNLGDIDGSTVLQTYRFGCRNPVPAYFLTADASALTASRLKNTGALGVLTKPVLAQELRDVINRTCNSMDVKQKVSSLQTVSGRKDLMPEPAASQRLRPIPTVYIDMKVIDKLKQIGTRRDFIKELLGRASTDIERNTSRILDALESEDHNGVYDAAHALKGVCMETGAMRLMSLAIGIMRTESAILVEQKQRLAQDLQESSTKTREALREVIAEAGSQDGTFYQNVDYG</sequence>
<keyword evidence="7 17" id="KW-0808">Transferase</keyword>
<feature type="transmembrane region" description="Helical" evidence="13">
    <location>
        <begin position="44"/>
        <end position="61"/>
    </location>
</feature>
<dbReference type="PRINTS" id="PR00344">
    <property type="entry name" value="BCTRLSENSOR"/>
</dbReference>
<dbReference type="InterPro" id="IPR036097">
    <property type="entry name" value="HisK_dim/P_sf"/>
</dbReference>
<keyword evidence="4" id="KW-1003">Cell membrane</keyword>
<feature type="transmembrane region" description="Helical" evidence="13">
    <location>
        <begin position="126"/>
        <end position="142"/>
    </location>
</feature>
<dbReference type="EMBL" id="CABM01000042">
    <property type="protein sequence ID" value="CBH97200.1"/>
    <property type="molecule type" value="Genomic_DNA"/>
</dbReference>
<evidence type="ECO:0000256" key="13">
    <source>
        <dbReference type="SAM" id="Phobius"/>
    </source>
</evidence>
<dbReference type="Gene3D" id="3.30.565.10">
    <property type="entry name" value="Histidine kinase-like ATPase, C-terminal domain"/>
    <property type="match status" value="1"/>
</dbReference>
<name>E6PQJ5_9ZZZZ</name>
<dbReference type="Gene3D" id="3.40.50.2300">
    <property type="match status" value="1"/>
</dbReference>
<evidence type="ECO:0000256" key="6">
    <source>
        <dbReference type="ARBA" id="ARBA00022553"/>
    </source>
</evidence>
<keyword evidence="10" id="KW-0547">Nucleotide-binding</keyword>
<protein>
    <recommendedName>
        <fullName evidence="3">histidine kinase</fullName>
        <ecNumber evidence="3">2.7.13.3</ecNumber>
    </recommendedName>
</protein>
<evidence type="ECO:0000256" key="2">
    <source>
        <dbReference type="ARBA" id="ARBA00004429"/>
    </source>
</evidence>
<dbReference type="InterPro" id="IPR011006">
    <property type="entry name" value="CheY-like_superfamily"/>
</dbReference>
<dbReference type="SMART" id="SM00448">
    <property type="entry name" value="REC"/>
    <property type="match status" value="1"/>
</dbReference>
<dbReference type="PROSITE" id="PS50110">
    <property type="entry name" value="RESPONSE_REGULATORY"/>
    <property type="match status" value="1"/>
</dbReference>
<dbReference type="Gene3D" id="1.20.120.160">
    <property type="entry name" value="HPT domain"/>
    <property type="match status" value="1"/>
</dbReference>
<dbReference type="AlphaFoldDB" id="E6PQJ5"/>
<comment type="subcellular location">
    <subcellularLocation>
        <location evidence="2">Cell inner membrane</location>
        <topology evidence="2">Multi-pass membrane protein</topology>
    </subcellularLocation>
</comment>
<dbReference type="InterPro" id="IPR003594">
    <property type="entry name" value="HATPase_dom"/>
</dbReference>
<dbReference type="CDD" id="cd16922">
    <property type="entry name" value="HATPase_EvgS-ArcB-TorS-like"/>
    <property type="match status" value="1"/>
</dbReference>
<keyword evidence="8 13" id="KW-0812">Transmembrane</keyword>
<dbReference type="FunFam" id="3.30.565.10:FF:000010">
    <property type="entry name" value="Sensor histidine kinase RcsC"/>
    <property type="match status" value="1"/>
</dbReference>
<feature type="domain" description="Histidine kinase" evidence="14">
    <location>
        <begin position="190"/>
        <end position="411"/>
    </location>
</feature>
<evidence type="ECO:0000313" key="17">
    <source>
        <dbReference type="EMBL" id="CBH97200.1"/>
    </source>
</evidence>
<keyword evidence="11 13" id="KW-1133">Transmembrane helix</keyword>
<dbReference type="SUPFAM" id="SSF55874">
    <property type="entry name" value="ATPase domain of HSP90 chaperone/DNA topoisomerase II/histidine kinase"/>
    <property type="match status" value="1"/>
</dbReference>
<feature type="transmembrane region" description="Helical" evidence="13">
    <location>
        <begin position="148"/>
        <end position="167"/>
    </location>
</feature>
<comment type="caution">
    <text evidence="17">The sequence shown here is derived from an EMBL/GenBank/DDBJ whole genome shotgun (WGS) entry which is preliminary data.</text>
</comment>
<keyword evidence="5" id="KW-0997">Cell inner membrane</keyword>
<dbReference type="InterPro" id="IPR005467">
    <property type="entry name" value="His_kinase_dom"/>
</dbReference>
<keyword evidence="10" id="KW-0067">ATP-binding</keyword>
<evidence type="ECO:0000256" key="11">
    <source>
        <dbReference type="ARBA" id="ARBA00022989"/>
    </source>
</evidence>